<evidence type="ECO:0008006" key="4">
    <source>
        <dbReference type="Google" id="ProtNLM"/>
    </source>
</evidence>
<keyword evidence="1" id="KW-0472">Membrane</keyword>
<feature type="transmembrane region" description="Helical" evidence="1">
    <location>
        <begin position="21"/>
        <end position="42"/>
    </location>
</feature>
<sequence>METSQIHRLRSALQWNLVWPGLLSGAAAGAVGTTTLNVITYLDIAVRGRPTSSTPERTVEAMARLFGLTVPGSGDVLANRISGIGALTGYAAGIGMGMILGLAFALGWRPGLLLATLVASALALVGTNGPMTVLGVTDPRTWSLVDWISDLIPHLGYGIVTALVLHYVYQRRSATQQGAPVRP</sequence>
<dbReference type="STRING" id="1841860.GCA_900157375_04663"/>
<dbReference type="AlphaFoldDB" id="A0A2U3NZ69"/>
<feature type="transmembrane region" description="Helical" evidence="1">
    <location>
        <begin position="81"/>
        <end position="105"/>
    </location>
</feature>
<dbReference type="OrthoDB" id="4569917at2"/>
<evidence type="ECO:0000313" key="2">
    <source>
        <dbReference type="EMBL" id="SPM36819.1"/>
    </source>
</evidence>
<evidence type="ECO:0000313" key="3">
    <source>
        <dbReference type="Proteomes" id="UP000240988"/>
    </source>
</evidence>
<protein>
    <recommendedName>
        <fullName evidence="4">Transmembrane protein</fullName>
    </recommendedName>
</protein>
<gene>
    <name evidence="2" type="ORF">MRAB57_4660</name>
</gene>
<dbReference type="RefSeq" id="WP_077089445.1">
    <property type="nucleotide sequence ID" value="NZ_LT721901.1"/>
</dbReference>
<proteinExistence type="predicted"/>
<keyword evidence="1" id="KW-0812">Transmembrane</keyword>
<evidence type="ECO:0000256" key="1">
    <source>
        <dbReference type="SAM" id="Phobius"/>
    </source>
</evidence>
<accession>A0A2U3NZ69</accession>
<dbReference type="EMBL" id="FUFA01000005">
    <property type="protein sequence ID" value="SPM36819.1"/>
    <property type="molecule type" value="Genomic_DNA"/>
</dbReference>
<dbReference type="Proteomes" id="UP000240988">
    <property type="component" value="Unassembled WGS sequence"/>
</dbReference>
<keyword evidence="3" id="KW-1185">Reference proteome</keyword>
<feature type="transmembrane region" description="Helical" evidence="1">
    <location>
        <begin position="112"/>
        <end position="131"/>
    </location>
</feature>
<name>A0A2U3NZ69_9MYCO</name>
<keyword evidence="1" id="KW-1133">Transmembrane helix</keyword>
<organism evidence="2 3">
    <name type="scientific">Mycobacterium rhizamassiliense</name>
    <dbReference type="NCBI Taxonomy" id="1841860"/>
    <lineage>
        <taxon>Bacteria</taxon>
        <taxon>Bacillati</taxon>
        <taxon>Actinomycetota</taxon>
        <taxon>Actinomycetes</taxon>
        <taxon>Mycobacteriales</taxon>
        <taxon>Mycobacteriaceae</taxon>
        <taxon>Mycobacterium</taxon>
    </lineage>
</organism>
<reference evidence="2 3" key="1">
    <citation type="submission" date="2017-01" db="EMBL/GenBank/DDBJ databases">
        <authorList>
            <consortium name="Urmite Genomes"/>
        </authorList>
    </citation>
    <scope>NUCLEOTIDE SEQUENCE [LARGE SCALE GENOMIC DNA]</scope>
    <source>
        <strain evidence="2 3">AB57</strain>
    </source>
</reference>
<feature type="transmembrane region" description="Helical" evidence="1">
    <location>
        <begin position="151"/>
        <end position="169"/>
    </location>
</feature>